<accession>A0A9J6EYA5</accession>
<reference evidence="2" key="1">
    <citation type="journal article" date="2020" name="Cell">
        <title>Large-Scale Comparative Analyses of Tick Genomes Elucidate Their Genetic Diversity and Vector Capacities.</title>
        <authorList>
            <consortium name="Tick Genome and Microbiome Consortium (TIGMIC)"/>
            <person name="Jia N."/>
            <person name="Wang J."/>
            <person name="Shi W."/>
            <person name="Du L."/>
            <person name="Sun Y."/>
            <person name="Zhan W."/>
            <person name="Jiang J.F."/>
            <person name="Wang Q."/>
            <person name="Zhang B."/>
            <person name="Ji P."/>
            <person name="Bell-Sakyi L."/>
            <person name="Cui X.M."/>
            <person name="Yuan T.T."/>
            <person name="Jiang B.G."/>
            <person name="Yang W.F."/>
            <person name="Lam T.T."/>
            <person name="Chang Q.C."/>
            <person name="Ding S.J."/>
            <person name="Wang X.J."/>
            <person name="Zhu J.G."/>
            <person name="Ruan X.D."/>
            <person name="Zhao L."/>
            <person name="Wei J.T."/>
            <person name="Ye R.Z."/>
            <person name="Que T.C."/>
            <person name="Du C.H."/>
            <person name="Zhou Y.H."/>
            <person name="Cheng J.X."/>
            <person name="Dai P.F."/>
            <person name="Guo W.B."/>
            <person name="Han X.H."/>
            <person name="Huang E.J."/>
            <person name="Li L.F."/>
            <person name="Wei W."/>
            <person name="Gao Y.C."/>
            <person name="Liu J.Z."/>
            <person name="Shao H.Z."/>
            <person name="Wang X."/>
            <person name="Wang C.C."/>
            <person name="Yang T.C."/>
            <person name="Huo Q.B."/>
            <person name="Li W."/>
            <person name="Chen H.Y."/>
            <person name="Chen S.E."/>
            <person name="Zhou L.G."/>
            <person name="Ni X.B."/>
            <person name="Tian J.H."/>
            <person name="Sheng Y."/>
            <person name="Liu T."/>
            <person name="Pan Y.S."/>
            <person name="Xia L.Y."/>
            <person name="Li J."/>
            <person name="Zhao F."/>
            <person name="Cao W.C."/>
        </authorList>
    </citation>
    <scope>NUCLEOTIDE SEQUENCE</scope>
    <source>
        <strain evidence="2">Rmic-2018</strain>
    </source>
</reference>
<dbReference type="EMBL" id="JABSTU010000001">
    <property type="protein sequence ID" value="KAH8038936.1"/>
    <property type="molecule type" value="Genomic_DNA"/>
</dbReference>
<sequence length="455" mass="49575">MNLMKTMRQPAQAQRACKAIQWNWCALMMQAHSDSIEEIDKAFKDITGGSLEDTTNEYVQTNDSRDVHVLNEKRDSNREETMGTITHDTSAEQLSLDDFAEDTKKPSRQTSTSGGCVQETVAEKFREATEGHHTTELAKCSEAVSNSLLEGADGGTSEAPSKGGYAHTRAPEKSSSEATEGRVITAEQFATEELANVTDKFEVPARLTTTQSEAGKRDVLAPEISAIENAVNASKPSTAEAYNLSIASRSLNYHIARETKDDRSSLLAYAEEVVSTVLSMCVTYLEENDQEWRTAGLAGNHYYELNTDLKSTYKQKEKAVKATLGDHDKEHGTSPAHSDHPNQGSSGGDAFESIVPRQSVFKEVVPLADLDTNWDPNQATPIISVLAEKAEGPDELLSSTPMSEVENEAVSAAPIDETATNCKITENAEIGVPLNSSEDAGLSRVTEEAARWRCY</sequence>
<evidence type="ECO:0000313" key="3">
    <source>
        <dbReference type="Proteomes" id="UP000821866"/>
    </source>
</evidence>
<feature type="region of interest" description="Disordered" evidence="1">
    <location>
        <begin position="324"/>
        <end position="351"/>
    </location>
</feature>
<feature type="compositionally biased region" description="Polar residues" evidence="1">
    <location>
        <begin position="83"/>
        <end position="93"/>
    </location>
</feature>
<protein>
    <submittedName>
        <fullName evidence="2">Uncharacterized protein</fullName>
    </submittedName>
</protein>
<organism evidence="2 3">
    <name type="scientific">Rhipicephalus microplus</name>
    <name type="common">Cattle tick</name>
    <name type="synonym">Boophilus microplus</name>
    <dbReference type="NCBI Taxonomy" id="6941"/>
    <lineage>
        <taxon>Eukaryota</taxon>
        <taxon>Metazoa</taxon>
        <taxon>Ecdysozoa</taxon>
        <taxon>Arthropoda</taxon>
        <taxon>Chelicerata</taxon>
        <taxon>Arachnida</taxon>
        <taxon>Acari</taxon>
        <taxon>Parasitiformes</taxon>
        <taxon>Ixodida</taxon>
        <taxon>Ixodoidea</taxon>
        <taxon>Ixodidae</taxon>
        <taxon>Rhipicephalinae</taxon>
        <taxon>Rhipicephalus</taxon>
        <taxon>Boophilus</taxon>
    </lineage>
</organism>
<dbReference type="AlphaFoldDB" id="A0A9J6EYA5"/>
<dbReference type="Proteomes" id="UP000821866">
    <property type="component" value="Chromosome 1"/>
</dbReference>
<evidence type="ECO:0000256" key="1">
    <source>
        <dbReference type="SAM" id="MobiDB-lite"/>
    </source>
</evidence>
<feature type="compositionally biased region" description="Basic and acidic residues" evidence="1">
    <location>
        <begin position="72"/>
        <end position="81"/>
    </location>
</feature>
<gene>
    <name evidence="2" type="ORF">HPB51_004048</name>
</gene>
<keyword evidence="3" id="KW-1185">Reference proteome</keyword>
<name>A0A9J6EYA5_RHIMP</name>
<feature type="compositionally biased region" description="Basic and acidic residues" evidence="1">
    <location>
        <begin position="324"/>
        <end position="340"/>
    </location>
</feature>
<reference evidence="2" key="2">
    <citation type="submission" date="2021-09" db="EMBL/GenBank/DDBJ databases">
        <authorList>
            <person name="Jia N."/>
            <person name="Wang J."/>
            <person name="Shi W."/>
            <person name="Du L."/>
            <person name="Sun Y."/>
            <person name="Zhan W."/>
            <person name="Jiang J."/>
            <person name="Wang Q."/>
            <person name="Zhang B."/>
            <person name="Ji P."/>
            <person name="Sakyi L.B."/>
            <person name="Cui X."/>
            <person name="Yuan T."/>
            <person name="Jiang B."/>
            <person name="Yang W."/>
            <person name="Lam T.T.-Y."/>
            <person name="Chang Q."/>
            <person name="Ding S."/>
            <person name="Wang X."/>
            <person name="Zhu J."/>
            <person name="Ruan X."/>
            <person name="Zhao L."/>
            <person name="Wei J."/>
            <person name="Que T."/>
            <person name="Du C."/>
            <person name="Cheng J."/>
            <person name="Dai P."/>
            <person name="Han X."/>
            <person name="Huang E."/>
            <person name="Gao Y."/>
            <person name="Liu J."/>
            <person name="Shao H."/>
            <person name="Ye R."/>
            <person name="Li L."/>
            <person name="Wei W."/>
            <person name="Wang X."/>
            <person name="Wang C."/>
            <person name="Huo Q."/>
            <person name="Li W."/>
            <person name="Guo W."/>
            <person name="Chen H."/>
            <person name="Chen S."/>
            <person name="Zhou L."/>
            <person name="Zhou L."/>
            <person name="Ni X."/>
            <person name="Tian J."/>
            <person name="Zhou Y."/>
            <person name="Sheng Y."/>
            <person name="Liu T."/>
            <person name="Pan Y."/>
            <person name="Xia L."/>
            <person name="Li J."/>
            <person name="Zhao F."/>
            <person name="Cao W."/>
        </authorList>
    </citation>
    <scope>NUCLEOTIDE SEQUENCE</scope>
    <source>
        <strain evidence="2">Rmic-2018</strain>
        <tissue evidence="2">Larvae</tissue>
    </source>
</reference>
<feature type="region of interest" description="Disordered" evidence="1">
    <location>
        <begin position="149"/>
        <end position="181"/>
    </location>
</feature>
<feature type="region of interest" description="Disordered" evidence="1">
    <location>
        <begin position="72"/>
        <end position="118"/>
    </location>
</feature>
<evidence type="ECO:0000313" key="2">
    <source>
        <dbReference type="EMBL" id="KAH8038936.1"/>
    </source>
</evidence>
<comment type="caution">
    <text evidence="2">The sequence shown here is derived from an EMBL/GenBank/DDBJ whole genome shotgun (WGS) entry which is preliminary data.</text>
</comment>
<proteinExistence type="predicted"/>